<keyword evidence="4" id="KW-1185">Reference proteome</keyword>
<gene>
    <name evidence="3" type="ORF">BLNAU_10693</name>
</gene>
<keyword evidence="1" id="KW-0175">Coiled coil</keyword>
<evidence type="ECO:0000313" key="4">
    <source>
        <dbReference type="Proteomes" id="UP001281761"/>
    </source>
</evidence>
<evidence type="ECO:0000313" key="3">
    <source>
        <dbReference type="EMBL" id="KAK2954361.1"/>
    </source>
</evidence>
<sequence length="451" mass="50187">MEIPQSEDVNVAAVSSLLSSLSSLSLSMKTTKAAMAAELGEFSAFVREWEAEGRDLGNEADNTQLEALMGVLQEEMRKTEELEDLIADAEYSKTLSHRLSRLEEQNRSLDVSLASLASSLCSPTLHSLTKTNIDLRQEWVQAMEEMRMEKTTRPPSSRAHSDLSSSQFPFLTDSSPFLNWSEDRHESIHNQAVLFQSLVATVQLQPSHDVTLEVKAVKFLKSLFPDDEESADVFLNSFGRTTDASLTHFLRGVVVLLSIPNQTIATATMLMVDRLIANCSAHIRLALVKADLIPRLFIALNPLSLSFAEAADIHTYLMSIFDNSVWLATPDCFASSGLEDQNTRHAVHEMILKQVFVPSERNRKDAATLLGTTEETQHVFIHIKHFQFILPLFQLEPSERIGGVQDALARMAAEDSGGVMEDEKLTRHFPTNPPSVEQQSNILFTTNLLSS</sequence>
<dbReference type="EMBL" id="JARBJD010000079">
    <property type="protein sequence ID" value="KAK2954361.1"/>
    <property type="molecule type" value="Genomic_DNA"/>
</dbReference>
<organism evidence="3 4">
    <name type="scientific">Blattamonas nauphoetae</name>
    <dbReference type="NCBI Taxonomy" id="2049346"/>
    <lineage>
        <taxon>Eukaryota</taxon>
        <taxon>Metamonada</taxon>
        <taxon>Preaxostyla</taxon>
        <taxon>Oxymonadida</taxon>
        <taxon>Blattamonas</taxon>
    </lineage>
</organism>
<proteinExistence type="predicted"/>
<comment type="caution">
    <text evidence="3">The sequence shown here is derived from an EMBL/GenBank/DDBJ whole genome shotgun (WGS) entry which is preliminary data.</text>
</comment>
<feature type="region of interest" description="Disordered" evidence="2">
    <location>
        <begin position="148"/>
        <end position="167"/>
    </location>
</feature>
<protein>
    <submittedName>
        <fullName evidence="3">Uncharacterized protein</fullName>
    </submittedName>
</protein>
<reference evidence="3 4" key="1">
    <citation type="journal article" date="2022" name="bioRxiv">
        <title>Genomics of Preaxostyla Flagellates Illuminates Evolutionary Transitions and the Path Towards Mitochondrial Loss.</title>
        <authorList>
            <person name="Novak L.V.F."/>
            <person name="Treitli S.C."/>
            <person name="Pyrih J."/>
            <person name="Halakuc P."/>
            <person name="Pipaliya S.V."/>
            <person name="Vacek V."/>
            <person name="Brzon O."/>
            <person name="Soukal P."/>
            <person name="Eme L."/>
            <person name="Dacks J.B."/>
            <person name="Karnkowska A."/>
            <person name="Elias M."/>
            <person name="Hampl V."/>
        </authorList>
    </citation>
    <scope>NUCLEOTIDE SEQUENCE [LARGE SCALE GENOMIC DNA]</scope>
    <source>
        <strain evidence="3">NAU3</strain>
        <tissue evidence="3">Gut</tissue>
    </source>
</reference>
<accession>A0ABQ9XQK0</accession>
<dbReference type="Proteomes" id="UP001281761">
    <property type="component" value="Unassembled WGS sequence"/>
</dbReference>
<feature type="coiled-coil region" evidence="1">
    <location>
        <begin position="62"/>
        <end position="92"/>
    </location>
</feature>
<evidence type="ECO:0000256" key="2">
    <source>
        <dbReference type="SAM" id="MobiDB-lite"/>
    </source>
</evidence>
<evidence type="ECO:0000256" key="1">
    <source>
        <dbReference type="SAM" id="Coils"/>
    </source>
</evidence>
<name>A0ABQ9XQK0_9EUKA</name>